<evidence type="ECO:0000313" key="1">
    <source>
        <dbReference type="EMBL" id="KAJ2978013.1"/>
    </source>
</evidence>
<organism evidence="1 2">
    <name type="scientific">Zarea fungicola</name>
    <dbReference type="NCBI Taxonomy" id="93591"/>
    <lineage>
        <taxon>Eukaryota</taxon>
        <taxon>Fungi</taxon>
        <taxon>Dikarya</taxon>
        <taxon>Ascomycota</taxon>
        <taxon>Pezizomycotina</taxon>
        <taxon>Sordariomycetes</taxon>
        <taxon>Hypocreomycetidae</taxon>
        <taxon>Hypocreales</taxon>
        <taxon>Cordycipitaceae</taxon>
        <taxon>Zarea</taxon>
    </lineage>
</organism>
<protein>
    <submittedName>
        <fullName evidence="1">Uncharacterized protein</fullName>
    </submittedName>
</protein>
<dbReference type="EMBL" id="JANJQO010000416">
    <property type="protein sequence ID" value="KAJ2978013.1"/>
    <property type="molecule type" value="Genomic_DNA"/>
</dbReference>
<dbReference type="Proteomes" id="UP001143910">
    <property type="component" value="Unassembled WGS sequence"/>
</dbReference>
<comment type="caution">
    <text evidence="1">The sequence shown here is derived from an EMBL/GenBank/DDBJ whole genome shotgun (WGS) entry which is preliminary data.</text>
</comment>
<sequence>MDRNDGDGASQLHSFFLPSKGEIEAKPSTNWLEEPEFPTAASLASNTEPELLWIANKELDSKERYLEKQYRMQRYEAMEPTRRAVAEFRTRPDMNEGDLAHIYVNVQTQGFVLTAHGAATRVSFSTERALETPIDWATSSRLCQGALVVLSPMDDAFRSNTLVATVAYRFLAGGLWPDFDAPVPEPDDTPPRIDLYFSQWNSALMKPSIKYYMLEAKTSYFESYRHTMLALQAAAQTRSQLDKFLLTPFTEIETDMTTPPTNLRTPTLEILDPSQAAACKNIIAQELAIVQGPPGTGKTFTTVTTIDEIIRQFNPKKPIIVAAQTNHALDQLLERCLAKDLAICRLGGRTTSRVVEEHTLFNLQQIEKGKGPGVGLGGAAYKAFENSLQAMELDLKMCTQRRNHDLKSFRDAKIITPEQCDSILDGDWEESADTDPLLAWLGWDSFDTNQTRDPKEQAKVATRAKPWAKHMPDTEDKDSARPDPDKPIGPFIRLGNSSQSSPLNRLKSLVARHKDLYRVKPQHREDLFKFMCQELASQREAKLAESFSKFKAACERLQKQKTERDCRVILKSRTQVLGCTITGLSKYQRLLSLVGPDVLIIDEASEATEGSIAAAFIPSIKHLALIGDHQQLSPRPNTRILTNPVFAMNMSLFERLVTMGFPYQMLNVQRRMIPEIREIVSTFYPKLTDHPSVLDRKQIQGVDSCLWWFDHTWPEQAHSGASGHSFSNHAEADMIVGFVKYLFRCGTPVDRVTILTFYTGQQELIQCKLGLYGLGSNICKTVDSFQGCENDVIVLSIVRSPNHGARRQAGFVENIQRATVALSRARNGFFIFGNAENLKGGSTWTPILEKLQHSTAGGLPLICPLHGTKSIVRSPEDWSEVSGEDGGCGKRCDGIAEMQHAPPRTKTESEKTTAWQSQLKVLESKQPAKLEKSAVDMIEGTRMFVERNKAKGDGMSSNGGSQDSSAQGSDYMMEIGYSAFLAEFDEMAVNAREAMLPDSLIDLD</sequence>
<name>A0ACC1NG42_9HYPO</name>
<gene>
    <name evidence="1" type="ORF">NQ176_g4055</name>
</gene>
<keyword evidence="2" id="KW-1185">Reference proteome</keyword>
<accession>A0ACC1NG42</accession>
<reference evidence="1" key="1">
    <citation type="submission" date="2022-08" db="EMBL/GenBank/DDBJ databases">
        <title>Genome Sequence of Lecanicillium fungicola.</title>
        <authorList>
            <person name="Buettner E."/>
        </authorList>
    </citation>
    <scope>NUCLEOTIDE SEQUENCE</scope>
    <source>
        <strain evidence="1">Babe33</strain>
    </source>
</reference>
<proteinExistence type="predicted"/>
<evidence type="ECO:0000313" key="2">
    <source>
        <dbReference type="Proteomes" id="UP001143910"/>
    </source>
</evidence>